<dbReference type="Pfam" id="PF00582">
    <property type="entry name" value="Usp"/>
    <property type="match status" value="1"/>
</dbReference>
<sequence>MQNYEHILVALDESSMSYAAAEHARELAKAFNSKVTLVSIIAVDPFKGVDFYKVAPAVTDYFMQAEQHALDLLNEIKANFVHDGTQVTTKIIHGMAPSEGILQAAQEVPTDLIIMGSHGRKGLQKLMLGSVAQNVLSQSEIPVLIVRP</sequence>
<comment type="subcellular location">
    <subcellularLocation>
        <location evidence="2">Cytoplasm</location>
    </subcellularLocation>
</comment>
<dbReference type="RefSeq" id="WP_104425970.1">
    <property type="nucleotide sequence ID" value="NZ_CP060811.1"/>
</dbReference>
<dbReference type="InterPro" id="IPR006015">
    <property type="entry name" value="Universal_stress_UspA"/>
</dbReference>
<name>A0A7T8APK0_9GAMM</name>
<accession>A0A7T8APK0</accession>
<evidence type="ECO:0000313" key="4">
    <source>
        <dbReference type="EMBL" id="QQN87057.1"/>
    </source>
</evidence>
<dbReference type="AlphaFoldDB" id="A0A7T8APK0"/>
<dbReference type="GO" id="GO:0005737">
    <property type="term" value="C:cytoplasm"/>
    <property type="evidence" value="ECO:0007669"/>
    <property type="project" value="UniProtKB-SubCell"/>
</dbReference>
<proteinExistence type="inferred from homology"/>
<dbReference type="EMBL" id="CP060811">
    <property type="protein sequence ID" value="QQN87057.1"/>
    <property type="molecule type" value="Genomic_DNA"/>
</dbReference>
<evidence type="ECO:0000256" key="1">
    <source>
        <dbReference type="ARBA" id="ARBA00008791"/>
    </source>
</evidence>
<protein>
    <recommendedName>
        <fullName evidence="2">Universal stress protein</fullName>
    </recommendedName>
</protein>
<gene>
    <name evidence="4" type="ORF">IAQ69_09215</name>
</gene>
<dbReference type="PRINTS" id="PR01438">
    <property type="entry name" value="UNVRSLSTRESS"/>
</dbReference>
<dbReference type="PANTHER" id="PTHR46268:SF15">
    <property type="entry name" value="UNIVERSAL STRESS PROTEIN HP_0031"/>
    <property type="match status" value="1"/>
</dbReference>
<organism evidence="4 5">
    <name type="scientific">Acinetobacter variabilis</name>
    <dbReference type="NCBI Taxonomy" id="70346"/>
    <lineage>
        <taxon>Bacteria</taxon>
        <taxon>Pseudomonadati</taxon>
        <taxon>Pseudomonadota</taxon>
        <taxon>Gammaproteobacteria</taxon>
        <taxon>Moraxellales</taxon>
        <taxon>Moraxellaceae</taxon>
        <taxon>Acinetobacter</taxon>
    </lineage>
</organism>
<evidence type="ECO:0000313" key="5">
    <source>
        <dbReference type="Proteomes" id="UP000596079"/>
    </source>
</evidence>
<evidence type="ECO:0000256" key="2">
    <source>
        <dbReference type="PIRNR" id="PIRNR006276"/>
    </source>
</evidence>
<dbReference type="SUPFAM" id="SSF52402">
    <property type="entry name" value="Adenine nucleotide alpha hydrolases-like"/>
    <property type="match status" value="1"/>
</dbReference>
<comment type="similarity">
    <text evidence="1 2">Belongs to the universal stress protein A family.</text>
</comment>
<dbReference type="PIRSF" id="PIRSF006276">
    <property type="entry name" value="UspA"/>
    <property type="match status" value="1"/>
</dbReference>
<dbReference type="PANTHER" id="PTHR46268">
    <property type="entry name" value="STRESS RESPONSE PROTEIN NHAX"/>
    <property type="match status" value="1"/>
</dbReference>
<dbReference type="InterPro" id="IPR014729">
    <property type="entry name" value="Rossmann-like_a/b/a_fold"/>
</dbReference>
<dbReference type="CDD" id="cd00293">
    <property type="entry name" value="USP-like"/>
    <property type="match status" value="1"/>
</dbReference>
<reference evidence="4 5" key="1">
    <citation type="submission" date="2020-08" db="EMBL/GenBank/DDBJ databases">
        <title>Emergence of ISAba1-mediated novel tet(X) in Acinetobacter variabilis from a chicken farm.</title>
        <authorList>
            <person name="Peng K."/>
            <person name="Li R."/>
        </authorList>
    </citation>
    <scope>NUCLEOTIDE SEQUENCE [LARGE SCALE GENOMIC DNA]</scope>
    <source>
        <strain evidence="4 5">XM9F202-2</strain>
    </source>
</reference>
<dbReference type="Proteomes" id="UP000596079">
    <property type="component" value="Chromosome"/>
</dbReference>
<dbReference type="InterPro" id="IPR006016">
    <property type="entry name" value="UspA"/>
</dbReference>
<feature type="domain" description="UspA" evidence="3">
    <location>
        <begin position="4"/>
        <end position="147"/>
    </location>
</feature>
<keyword evidence="2" id="KW-0963">Cytoplasm</keyword>
<dbReference type="Gene3D" id="3.40.50.620">
    <property type="entry name" value="HUPs"/>
    <property type="match status" value="1"/>
</dbReference>
<evidence type="ECO:0000259" key="3">
    <source>
        <dbReference type="Pfam" id="PF00582"/>
    </source>
</evidence>